<keyword evidence="2" id="KW-1185">Reference proteome</keyword>
<dbReference type="Proteomes" id="UP001430953">
    <property type="component" value="Unassembled WGS sequence"/>
</dbReference>
<proteinExistence type="predicted"/>
<gene>
    <name evidence="1" type="ORF">PUN28_006787</name>
</gene>
<evidence type="ECO:0000313" key="2">
    <source>
        <dbReference type="Proteomes" id="UP001430953"/>
    </source>
</evidence>
<accession>A0AAW2G1F1</accession>
<sequence>MHLSISTKCSKQELILQFLIIIIKIFQPYISVVCTERYSLHNNIVALRRQVELCLPLVSLLHKKKESKKKKKKEDIALVIR</sequence>
<dbReference type="AlphaFoldDB" id="A0AAW2G1F1"/>
<name>A0AAW2G1F1_9HYME</name>
<reference evidence="1 2" key="1">
    <citation type="submission" date="2023-03" db="EMBL/GenBank/DDBJ databases">
        <title>High recombination rates correlate with genetic variation in Cardiocondyla obscurior ants.</title>
        <authorList>
            <person name="Errbii M."/>
        </authorList>
    </citation>
    <scope>NUCLEOTIDE SEQUENCE [LARGE SCALE GENOMIC DNA]</scope>
    <source>
        <strain evidence="1">Alpha-2009</strain>
        <tissue evidence="1">Whole body</tissue>
    </source>
</reference>
<protein>
    <submittedName>
        <fullName evidence="1">Uncharacterized protein</fullName>
    </submittedName>
</protein>
<organism evidence="1 2">
    <name type="scientific">Cardiocondyla obscurior</name>
    <dbReference type="NCBI Taxonomy" id="286306"/>
    <lineage>
        <taxon>Eukaryota</taxon>
        <taxon>Metazoa</taxon>
        <taxon>Ecdysozoa</taxon>
        <taxon>Arthropoda</taxon>
        <taxon>Hexapoda</taxon>
        <taxon>Insecta</taxon>
        <taxon>Pterygota</taxon>
        <taxon>Neoptera</taxon>
        <taxon>Endopterygota</taxon>
        <taxon>Hymenoptera</taxon>
        <taxon>Apocrita</taxon>
        <taxon>Aculeata</taxon>
        <taxon>Formicoidea</taxon>
        <taxon>Formicidae</taxon>
        <taxon>Myrmicinae</taxon>
        <taxon>Cardiocondyla</taxon>
    </lineage>
</organism>
<evidence type="ECO:0000313" key="1">
    <source>
        <dbReference type="EMBL" id="KAL0121508.1"/>
    </source>
</evidence>
<dbReference type="EMBL" id="JADYXP020000006">
    <property type="protein sequence ID" value="KAL0121508.1"/>
    <property type="molecule type" value="Genomic_DNA"/>
</dbReference>
<comment type="caution">
    <text evidence="1">The sequence shown here is derived from an EMBL/GenBank/DDBJ whole genome shotgun (WGS) entry which is preliminary data.</text>
</comment>